<dbReference type="AlphaFoldDB" id="A0A7V1N2Y8"/>
<evidence type="ECO:0000256" key="2">
    <source>
        <dbReference type="ARBA" id="ARBA00012254"/>
    </source>
</evidence>
<dbReference type="Pfam" id="PF00551">
    <property type="entry name" value="Formyl_trans_N"/>
    <property type="match status" value="1"/>
</dbReference>
<dbReference type="GO" id="GO:0005737">
    <property type="term" value="C:cytoplasm"/>
    <property type="evidence" value="ECO:0007669"/>
    <property type="project" value="TreeGrafter"/>
</dbReference>
<feature type="domain" description="Formyl transferase N-terminal" evidence="5">
    <location>
        <begin position="2"/>
        <end position="120"/>
    </location>
</feature>
<dbReference type="EC" id="2.1.2.2" evidence="2"/>
<organism evidence="6">
    <name type="scientific">Desulfofervidus auxilii</name>
    <dbReference type="NCBI Taxonomy" id="1621989"/>
    <lineage>
        <taxon>Bacteria</taxon>
        <taxon>Pseudomonadati</taxon>
        <taxon>Thermodesulfobacteriota</taxon>
        <taxon>Candidatus Desulfofervidia</taxon>
        <taxon>Candidatus Desulfofervidales</taxon>
        <taxon>Candidatus Desulfofervidaceae</taxon>
        <taxon>Candidatus Desulfofervidus</taxon>
    </lineage>
</organism>
<dbReference type="Gene3D" id="3.40.50.170">
    <property type="entry name" value="Formyl transferase, N-terminal domain"/>
    <property type="match status" value="1"/>
</dbReference>
<comment type="pathway">
    <text evidence="1">Purine metabolism; IMP biosynthesis via de novo pathway; N(2)-formyl-N(1)-(5-phospho-D-ribosyl)glycinamide from N(1)-(5-phospho-D-ribosyl)glycinamide (10-formyl THF route): step 1/1.</text>
</comment>
<sequence length="271" mass="31090">MMRVGFFFSGGASSLKAAYQSELHGEKYHIVFALTDKPQASGIKFCQEVGLPVIVLDYKKFCQERNLNYRNLKDRFFYFEEVLERIADFKADIIGLSGFMLIVTEPLLSAYKNRIFNIHPFRLDILSGPQVERLDVGNLMPEEVEKLVKMNKLQRKYKGEDAVYDGMISGEPYAQSTLHIATALFDEGPIIVMSKKIYFDQEWVKRCLKMRNFRPLRTKADAIQEQMKWECDGPAFIKGLELAAEGRIVVKNGTVFLDGTPLPYKGFQLED</sequence>
<dbReference type="PANTHER" id="PTHR43369">
    <property type="entry name" value="PHOSPHORIBOSYLGLYCINAMIDE FORMYLTRANSFERASE"/>
    <property type="match status" value="1"/>
</dbReference>
<dbReference type="GO" id="GO:0006189">
    <property type="term" value="P:'de novo' IMP biosynthetic process"/>
    <property type="evidence" value="ECO:0007669"/>
    <property type="project" value="TreeGrafter"/>
</dbReference>
<dbReference type="GO" id="GO:0004644">
    <property type="term" value="F:phosphoribosylglycinamide formyltransferase activity"/>
    <property type="evidence" value="ECO:0007669"/>
    <property type="project" value="UniProtKB-EC"/>
</dbReference>
<evidence type="ECO:0000313" key="6">
    <source>
        <dbReference type="EMBL" id="HEB73968.1"/>
    </source>
</evidence>
<gene>
    <name evidence="6" type="ORF">ENJ03_01955</name>
</gene>
<accession>A0A7V1N2Y8</accession>
<keyword evidence="4" id="KW-0658">Purine biosynthesis</keyword>
<dbReference type="EMBL" id="DRKW01000110">
    <property type="protein sequence ID" value="HEB73968.1"/>
    <property type="molecule type" value="Genomic_DNA"/>
</dbReference>
<evidence type="ECO:0000259" key="5">
    <source>
        <dbReference type="Pfam" id="PF00551"/>
    </source>
</evidence>
<dbReference type="SUPFAM" id="SSF53328">
    <property type="entry name" value="Formyltransferase"/>
    <property type="match status" value="1"/>
</dbReference>
<dbReference type="InterPro" id="IPR002376">
    <property type="entry name" value="Formyl_transf_N"/>
</dbReference>
<comment type="caution">
    <text evidence="6">The sequence shown here is derived from an EMBL/GenBank/DDBJ whole genome shotgun (WGS) entry which is preliminary data.</text>
</comment>
<evidence type="ECO:0000256" key="1">
    <source>
        <dbReference type="ARBA" id="ARBA00005054"/>
    </source>
</evidence>
<protein>
    <recommendedName>
        <fullName evidence="2">phosphoribosylglycinamide formyltransferase 1</fullName>
        <ecNumber evidence="2">2.1.2.2</ecNumber>
    </recommendedName>
</protein>
<proteinExistence type="predicted"/>
<dbReference type="Proteomes" id="UP000886268">
    <property type="component" value="Unassembled WGS sequence"/>
</dbReference>
<dbReference type="PANTHER" id="PTHR43369:SF2">
    <property type="entry name" value="PHOSPHORIBOSYLGLYCINAMIDE FORMYLTRANSFERASE"/>
    <property type="match status" value="1"/>
</dbReference>
<keyword evidence="3" id="KW-0808">Transferase</keyword>
<name>A0A7V1N2Y8_DESA2</name>
<evidence type="ECO:0000256" key="4">
    <source>
        <dbReference type="ARBA" id="ARBA00022755"/>
    </source>
</evidence>
<reference evidence="6" key="1">
    <citation type="journal article" date="2020" name="mSystems">
        <title>Genome- and Community-Level Interaction Insights into Carbon Utilization and Element Cycling Functions of Hydrothermarchaeota in Hydrothermal Sediment.</title>
        <authorList>
            <person name="Zhou Z."/>
            <person name="Liu Y."/>
            <person name="Xu W."/>
            <person name="Pan J."/>
            <person name="Luo Z.H."/>
            <person name="Li M."/>
        </authorList>
    </citation>
    <scope>NUCLEOTIDE SEQUENCE [LARGE SCALE GENOMIC DNA]</scope>
    <source>
        <strain evidence="6">HyVt-45</strain>
    </source>
</reference>
<dbReference type="InterPro" id="IPR036477">
    <property type="entry name" value="Formyl_transf_N_sf"/>
</dbReference>
<evidence type="ECO:0000256" key="3">
    <source>
        <dbReference type="ARBA" id="ARBA00022679"/>
    </source>
</evidence>